<proteinExistence type="predicted"/>
<protein>
    <submittedName>
        <fullName evidence="2">Uncharacterized protein</fullName>
    </submittedName>
</protein>
<keyword evidence="1" id="KW-0732">Signal</keyword>
<dbReference type="RefSeq" id="WP_175549539.1">
    <property type="nucleotide sequence ID" value="NZ_FRBD01000043.1"/>
</dbReference>
<sequence length="55" mass="6152">MRIIIHLLTVLSFVPVMMLAQSPTENYVKAETMLNADGNNAMVSVQNDQKRPCDC</sequence>
<name>A0A1M6Z7W6_XYLRU</name>
<evidence type="ECO:0000256" key="1">
    <source>
        <dbReference type="SAM" id="SignalP"/>
    </source>
</evidence>
<organism evidence="2 3">
    <name type="scientific">Xylanibacter ruminicola</name>
    <name type="common">Prevotella ruminicola</name>
    <dbReference type="NCBI Taxonomy" id="839"/>
    <lineage>
        <taxon>Bacteria</taxon>
        <taxon>Pseudomonadati</taxon>
        <taxon>Bacteroidota</taxon>
        <taxon>Bacteroidia</taxon>
        <taxon>Bacteroidales</taxon>
        <taxon>Prevotellaceae</taxon>
        <taxon>Xylanibacter</taxon>
    </lineage>
</organism>
<feature type="signal peptide" evidence="1">
    <location>
        <begin position="1"/>
        <end position="20"/>
    </location>
</feature>
<gene>
    <name evidence="2" type="ORF">SAMN05216463_1439</name>
</gene>
<dbReference type="AlphaFoldDB" id="A0A1M6Z7W6"/>
<dbReference type="Proteomes" id="UP000184130">
    <property type="component" value="Unassembled WGS sequence"/>
</dbReference>
<evidence type="ECO:0000313" key="3">
    <source>
        <dbReference type="Proteomes" id="UP000184130"/>
    </source>
</evidence>
<feature type="chain" id="PRO_5012613050" evidence="1">
    <location>
        <begin position="21"/>
        <end position="55"/>
    </location>
</feature>
<evidence type="ECO:0000313" key="2">
    <source>
        <dbReference type="EMBL" id="SHL26544.1"/>
    </source>
</evidence>
<dbReference type="EMBL" id="FRBD01000043">
    <property type="protein sequence ID" value="SHL26544.1"/>
    <property type="molecule type" value="Genomic_DNA"/>
</dbReference>
<accession>A0A1M6Z7W6</accession>
<reference evidence="2 3" key="1">
    <citation type="submission" date="2016-11" db="EMBL/GenBank/DDBJ databases">
        <authorList>
            <person name="Jaros S."/>
            <person name="Januszkiewicz K."/>
            <person name="Wedrychowicz H."/>
        </authorList>
    </citation>
    <scope>NUCLEOTIDE SEQUENCE [LARGE SCALE GENOMIC DNA]</scope>
    <source>
        <strain evidence="2 3">KHT3</strain>
    </source>
</reference>